<evidence type="ECO:0000256" key="2">
    <source>
        <dbReference type="SAM" id="MobiDB-lite"/>
    </source>
</evidence>
<sequence>MAMAAQCAVAQSVYTCVDKNGRRLTADRPIPECIDREQRVLDRTGTERRRMGPTLSENERVEVEAQRRADAEQKARVQEQKRRERALITRYPDEATHQAERVAAMEPFNDLIVLANKRIEQLRADRVSINTELEFYQNDPKKAPTKLQRRIADNEEELADQQRYIAAQQEEKRRVSQRFDAELVQLKLLWAVDHPGPSGAKN</sequence>
<protein>
    <submittedName>
        <fullName evidence="4">DUF4124 domain-containing protein</fullName>
    </submittedName>
</protein>
<dbReference type="Proteomes" id="UP000515811">
    <property type="component" value="Chromosome"/>
</dbReference>
<feature type="domain" description="DUF4124" evidence="3">
    <location>
        <begin position="2"/>
        <end position="69"/>
    </location>
</feature>
<reference evidence="4 5" key="1">
    <citation type="submission" date="2020-08" db="EMBL/GenBank/DDBJ databases">
        <title>Genome sequence of Diaphorobacter ruginosibacter DSM 27467T.</title>
        <authorList>
            <person name="Hyun D.-W."/>
            <person name="Bae J.-W."/>
        </authorList>
    </citation>
    <scope>NUCLEOTIDE SEQUENCE [LARGE SCALE GENOMIC DNA]</scope>
    <source>
        <strain evidence="4 5">DSM 27467</strain>
    </source>
</reference>
<keyword evidence="1" id="KW-0175">Coiled coil</keyword>
<gene>
    <name evidence="4" type="ORF">H9K76_00555</name>
</gene>
<dbReference type="InterPro" id="IPR025392">
    <property type="entry name" value="DUF4124"/>
</dbReference>
<feature type="compositionally biased region" description="Basic and acidic residues" evidence="2">
    <location>
        <begin position="57"/>
        <end position="81"/>
    </location>
</feature>
<name>A0A7G9RUU7_9BURK</name>
<evidence type="ECO:0000259" key="3">
    <source>
        <dbReference type="Pfam" id="PF13511"/>
    </source>
</evidence>
<accession>A0A7G9RUU7</accession>
<dbReference type="KEGG" id="drg:H9K76_00555"/>
<dbReference type="Pfam" id="PF13511">
    <property type="entry name" value="DUF4124"/>
    <property type="match status" value="1"/>
</dbReference>
<dbReference type="AlphaFoldDB" id="A0A7G9RUU7"/>
<dbReference type="RefSeq" id="WP_187600385.1">
    <property type="nucleotide sequence ID" value="NZ_CP060714.1"/>
</dbReference>
<feature type="coiled-coil region" evidence="1">
    <location>
        <begin position="119"/>
        <end position="171"/>
    </location>
</feature>
<evidence type="ECO:0000313" key="5">
    <source>
        <dbReference type="Proteomes" id="UP000515811"/>
    </source>
</evidence>
<dbReference type="EMBL" id="CP060714">
    <property type="protein sequence ID" value="QNN59372.1"/>
    <property type="molecule type" value="Genomic_DNA"/>
</dbReference>
<evidence type="ECO:0000256" key="1">
    <source>
        <dbReference type="SAM" id="Coils"/>
    </source>
</evidence>
<evidence type="ECO:0000313" key="4">
    <source>
        <dbReference type="EMBL" id="QNN59372.1"/>
    </source>
</evidence>
<feature type="region of interest" description="Disordered" evidence="2">
    <location>
        <begin position="44"/>
        <end position="81"/>
    </location>
</feature>
<organism evidence="4 5">
    <name type="scientific">Diaphorobacter ruginosibacter</name>
    <dbReference type="NCBI Taxonomy" id="1715720"/>
    <lineage>
        <taxon>Bacteria</taxon>
        <taxon>Pseudomonadati</taxon>
        <taxon>Pseudomonadota</taxon>
        <taxon>Betaproteobacteria</taxon>
        <taxon>Burkholderiales</taxon>
        <taxon>Comamonadaceae</taxon>
        <taxon>Diaphorobacter</taxon>
    </lineage>
</organism>
<proteinExistence type="predicted"/>
<keyword evidence="5" id="KW-1185">Reference proteome</keyword>